<reference evidence="3 4" key="2">
    <citation type="journal article" date="2017" name="Front. Plant Sci.">
        <title>Gene Classification and Mining of Molecular Markers Useful in Red Clover (Trifolium pratense) Breeding.</title>
        <authorList>
            <person name="Istvanek J."/>
            <person name="Dluhosova J."/>
            <person name="Dluhos P."/>
            <person name="Patkova L."/>
            <person name="Nedelnik J."/>
            <person name="Repkova J."/>
        </authorList>
    </citation>
    <scope>NUCLEOTIDE SEQUENCE [LARGE SCALE GENOMIC DNA]</scope>
    <source>
        <strain evidence="4">cv. Tatra</strain>
        <tissue evidence="3">Young leaves</tissue>
    </source>
</reference>
<protein>
    <submittedName>
        <fullName evidence="3">Putative copia-type protein</fullName>
    </submittedName>
</protein>
<feature type="domain" description="Retrovirus-related Pol polyprotein from transposon TNT 1-94-like beta-barrel" evidence="2">
    <location>
        <begin position="1"/>
        <end position="65"/>
    </location>
</feature>
<dbReference type="InterPro" id="IPR054722">
    <property type="entry name" value="PolX-like_BBD"/>
</dbReference>
<accession>A0A2K3MM99</accession>
<proteinExistence type="predicted"/>
<dbReference type="AlphaFoldDB" id="A0A2K3MM99"/>
<feature type="region of interest" description="Disordered" evidence="1">
    <location>
        <begin position="157"/>
        <end position="183"/>
    </location>
</feature>
<evidence type="ECO:0000313" key="3">
    <source>
        <dbReference type="EMBL" id="PNX91902.1"/>
    </source>
</evidence>
<organism evidence="3 4">
    <name type="scientific">Trifolium pratense</name>
    <name type="common">Red clover</name>
    <dbReference type="NCBI Taxonomy" id="57577"/>
    <lineage>
        <taxon>Eukaryota</taxon>
        <taxon>Viridiplantae</taxon>
        <taxon>Streptophyta</taxon>
        <taxon>Embryophyta</taxon>
        <taxon>Tracheophyta</taxon>
        <taxon>Spermatophyta</taxon>
        <taxon>Magnoliopsida</taxon>
        <taxon>eudicotyledons</taxon>
        <taxon>Gunneridae</taxon>
        <taxon>Pentapetalae</taxon>
        <taxon>rosids</taxon>
        <taxon>fabids</taxon>
        <taxon>Fabales</taxon>
        <taxon>Fabaceae</taxon>
        <taxon>Papilionoideae</taxon>
        <taxon>50 kb inversion clade</taxon>
        <taxon>NPAAA clade</taxon>
        <taxon>Hologalegina</taxon>
        <taxon>IRL clade</taxon>
        <taxon>Trifolieae</taxon>
        <taxon>Trifolium</taxon>
    </lineage>
</organism>
<feature type="compositionally biased region" description="Basic and acidic residues" evidence="1">
    <location>
        <begin position="170"/>
        <end position="183"/>
    </location>
</feature>
<evidence type="ECO:0000256" key="1">
    <source>
        <dbReference type="SAM" id="MobiDB-lite"/>
    </source>
</evidence>
<sequence length="183" mass="20364">MTGDINKFSNFEFKAKGYVTYGDNNKGKIIGKGKVGAPPFTSIEDVLYVEGLKYNLLIISQLCDKVKFTKYECLIEDEANHEKSDAFCTVLGLKNPTIKAPLAQSEQGPNIKGPLGEKTHTGDMANMARHRLMVPKPWKRQKRAQISLFSSSLTIPERVQKMKTPLSPKLGDEGRPTKPEDPP</sequence>
<dbReference type="Pfam" id="PF22936">
    <property type="entry name" value="Pol_BBD"/>
    <property type="match status" value="1"/>
</dbReference>
<name>A0A2K3MM99_TRIPR</name>
<dbReference type="EMBL" id="ASHM01010097">
    <property type="protein sequence ID" value="PNX91902.1"/>
    <property type="molecule type" value="Genomic_DNA"/>
</dbReference>
<comment type="caution">
    <text evidence="3">The sequence shown here is derived from an EMBL/GenBank/DDBJ whole genome shotgun (WGS) entry which is preliminary data.</text>
</comment>
<dbReference type="Proteomes" id="UP000236291">
    <property type="component" value="Unassembled WGS sequence"/>
</dbReference>
<evidence type="ECO:0000259" key="2">
    <source>
        <dbReference type="Pfam" id="PF22936"/>
    </source>
</evidence>
<evidence type="ECO:0000313" key="4">
    <source>
        <dbReference type="Proteomes" id="UP000236291"/>
    </source>
</evidence>
<reference evidence="3 4" key="1">
    <citation type="journal article" date="2014" name="Am. J. Bot.">
        <title>Genome assembly and annotation for red clover (Trifolium pratense; Fabaceae).</title>
        <authorList>
            <person name="Istvanek J."/>
            <person name="Jaros M."/>
            <person name="Krenek A."/>
            <person name="Repkova J."/>
        </authorList>
    </citation>
    <scope>NUCLEOTIDE SEQUENCE [LARGE SCALE GENOMIC DNA]</scope>
    <source>
        <strain evidence="4">cv. Tatra</strain>
        <tissue evidence="3">Young leaves</tissue>
    </source>
</reference>
<gene>
    <name evidence="3" type="ORF">L195_g015027</name>
</gene>